<evidence type="ECO:0000256" key="1">
    <source>
        <dbReference type="SAM" id="MobiDB-lite"/>
    </source>
</evidence>
<name>A0A4Q9LKA2_9MICR</name>
<feature type="region of interest" description="Disordered" evidence="1">
    <location>
        <begin position="97"/>
        <end position="137"/>
    </location>
</feature>
<protein>
    <submittedName>
        <fullName evidence="2">Uncharacterized protein</fullName>
    </submittedName>
</protein>
<evidence type="ECO:0000313" key="2">
    <source>
        <dbReference type="EMBL" id="TBU08326.1"/>
    </source>
</evidence>
<feature type="compositionally biased region" description="Basic and acidic residues" evidence="1">
    <location>
        <begin position="97"/>
        <end position="111"/>
    </location>
</feature>
<keyword evidence="3" id="KW-1185">Reference proteome</keyword>
<evidence type="ECO:0000313" key="3">
    <source>
        <dbReference type="Proteomes" id="UP000291404"/>
    </source>
</evidence>
<organism evidence="2 3">
    <name type="scientific">Hamiltosporidium magnivora</name>
    <dbReference type="NCBI Taxonomy" id="148818"/>
    <lineage>
        <taxon>Eukaryota</taxon>
        <taxon>Fungi</taxon>
        <taxon>Fungi incertae sedis</taxon>
        <taxon>Microsporidia</taxon>
        <taxon>Dubosqiidae</taxon>
        <taxon>Hamiltosporidium</taxon>
    </lineage>
</organism>
<accession>A0A4Q9LKA2</accession>
<feature type="compositionally biased region" description="Basic and acidic residues" evidence="1">
    <location>
        <begin position="124"/>
        <end position="137"/>
    </location>
</feature>
<gene>
    <name evidence="2" type="ORF">CWI36_0153p0040</name>
</gene>
<proteinExistence type="predicted"/>
<comment type="caution">
    <text evidence="2">The sequence shown here is derived from an EMBL/GenBank/DDBJ whole genome shotgun (WGS) entry which is preliminary data.</text>
</comment>
<reference evidence="2 3" key="1">
    <citation type="submission" date="2017-12" db="EMBL/GenBank/DDBJ databases">
        <authorList>
            <person name="Pombert J.-F."/>
            <person name="Haag K.L."/>
            <person name="Ebert D."/>
        </authorList>
    </citation>
    <scope>NUCLEOTIDE SEQUENCE [LARGE SCALE GENOMIC DNA]</scope>
    <source>
        <strain evidence="2">BE-OM-2</strain>
    </source>
</reference>
<dbReference type="Proteomes" id="UP000291404">
    <property type="component" value="Unassembled WGS sequence"/>
</dbReference>
<dbReference type="VEuPathDB" id="MicrosporidiaDB:CWI36_0153p0040"/>
<dbReference type="EMBL" id="PITI01000153">
    <property type="protein sequence ID" value="TBU08326.1"/>
    <property type="molecule type" value="Genomic_DNA"/>
</dbReference>
<dbReference type="AlphaFoldDB" id="A0A4Q9LKA2"/>
<dbReference type="VEuPathDB" id="MicrosporidiaDB:CWI39_2387p0010"/>
<sequence length="137" mass="16131">MITVNEVEITYQDSVHIVKTEKLRRYDLLVNESWLLYNCGMELIFYVLTWDSIVTKYHKSHLKRLQIPMCAEAYIQSIVLKKTRASMCVIMRAEMHEEPTPSLKEEKREEDGTTNNINEESDFEKETTVVKEVQENA</sequence>